<dbReference type="InterPro" id="IPR051282">
    <property type="entry name" value="Arf-GAP_GTPase_ANK_PH"/>
</dbReference>
<evidence type="ECO:0000313" key="3">
    <source>
        <dbReference type="Proteomes" id="UP001434883"/>
    </source>
</evidence>
<dbReference type="InterPro" id="IPR002110">
    <property type="entry name" value="Ankyrin_rpt"/>
</dbReference>
<dbReference type="PANTHER" id="PTHR45819">
    <property type="entry name" value="CENTAURIN-GAMMA-1A"/>
    <property type="match status" value="1"/>
</dbReference>
<dbReference type="SUPFAM" id="SSF48403">
    <property type="entry name" value="Ankyrin repeat"/>
    <property type="match status" value="1"/>
</dbReference>
<proteinExistence type="predicted"/>
<feature type="non-terminal residue" evidence="2">
    <location>
        <position position="1"/>
    </location>
</feature>
<reference evidence="2 3" key="1">
    <citation type="submission" date="2021-06" db="EMBL/GenBank/DDBJ databases">
        <authorList>
            <person name="Palmer J.M."/>
        </authorList>
    </citation>
    <scope>NUCLEOTIDE SEQUENCE [LARGE SCALE GENOMIC DNA]</scope>
    <source>
        <strain evidence="2 3">XC_2019</strain>
        <tissue evidence="2">Muscle</tissue>
    </source>
</reference>
<keyword evidence="1" id="KW-0479">Metal-binding</keyword>
<keyword evidence="1" id="KW-0862">Zinc</keyword>
<keyword evidence="1" id="KW-0863">Zinc-finger</keyword>
<evidence type="ECO:0000313" key="2">
    <source>
        <dbReference type="EMBL" id="MEQ2218369.1"/>
    </source>
</evidence>
<protein>
    <submittedName>
        <fullName evidence="2">Uncharacterized protein</fullName>
    </submittedName>
</protein>
<dbReference type="PANTHER" id="PTHR45819:SF3">
    <property type="entry name" value="ARF-GAP WITH GTPASE, ANK REPEAT AND PH DOMAIN-CONTAINING PROTEIN 2"/>
    <property type="match status" value="1"/>
</dbReference>
<organism evidence="2 3">
    <name type="scientific">Xenoophorus captivus</name>
    <dbReference type="NCBI Taxonomy" id="1517983"/>
    <lineage>
        <taxon>Eukaryota</taxon>
        <taxon>Metazoa</taxon>
        <taxon>Chordata</taxon>
        <taxon>Craniata</taxon>
        <taxon>Vertebrata</taxon>
        <taxon>Euteleostomi</taxon>
        <taxon>Actinopterygii</taxon>
        <taxon>Neopterygii</taxon>
        <taxon>Teleostei</taxon>
        <taxon>Neoteleostei</taxon>
        <taxon>Acanthomorphata</taxon>
        <taxon>Ovalentaria</taxon>
        <taxon>Atherinomorphae</taxon>
        <taxon>Cyprinodontiformes</taxon>
        <taxon>Goodeidae</taxon>
        <taxon>Xenoophorus</taxon>
    </lineage>
</organism>
<accession>A0ABV0SDK5</accession>
<dbReference type="Gene3D" id="1.25.40.20">
    <property type="entry name" value="Ankyrin repeat-containing domain"/>
    <property type="match status" value="1"/>
</dbReference>
<dbReference type="InterPro" id="IPR036770">
    <property type="entry name" value="Ankyrin_rpt-contain_sf"/>
</dbReference>
<dbReference type="EMBL" id="JAHRIN010076840">
    <property type="protein sequence ID" value="MEQ2218369.1"/>
    <property type="molecule type" value="Genomic_DNA"/>
</dbReference>
<keyword evidence="3" id="KW-1185">Reference proteome</keyword>
<sequence>EERESWIRAKYEQKLFVAPLPPPTPSEGPDISMSGRLLLAVMERNLAKLLLLLAHCTKEDINVPPFLSLPSRSLLALRLPGSALHAACQQADVVMTQLLVWGQTALALAQSAGSQECIDILLQHGCPNEPAPTLGTMVGFASTVTSSFPAGMTPSLTVATTIKITQKSGGTSLGYSTSRRAVS</sequence>
<dbReference type="Pfam" id="PF00023">
    <property type="entry name" value="Ank"/>
    <property type="match status" value="1"/>
</dbReference>
<dbReference type="Proteomes" id="UP001434883">
    <property type="component" value="Unassembled WGS sequence"/>
</dbReference>
<evidence type="ECO:0000256" key="1">
    <source>
        <dbReference type="ARBA" id="ARBA00022771"/>
    </source>
</evidence>
<name>A0ABV0SDK5_9TELE</name>
<comment type="caution">
    <text evidence="2">The sequence shown here is derived from an EMBL/GenBank/DDBJ whole genome shotgun (WGS) entry which is preliminary data.</text>
</comment>
<gene>
    <name evidence="2" type="ORF">XENOCAPTIV_002218</name>
</gene>